<accession>A0A4Q4ZIS3</accession>
<keyword evidence="1" id="KW-1133">Transmembrane helix</keyword>
<evidence type="ECO:0000313" key="2">
    <source>
        <dbReference type="EMBL" id="RYP87264.1"/>
    </source>
</evidence>
<dbReference type="PANTHER" id="PTHR38441">
    <property type="entry name" value="INTEGRAL MEMBRANE PROTEIN-RELATED"/>
    <property type="match status" value="1"/>
</dbReference>
<dbReference type="EMBL" id="SDKM01000007">
    <property type="protein sequence ID" value="RYP87264.1"/>
    <property type="molecule type" value="Genomic_DNA"/>
</dbReference>
<dbReference type="Pfam" id="PF04341">
    <property type="entry name" value="DUF485"/>
    <property type="match status" value="1"/>
</dbReference>
<evidence type="ECO:0000313" key="3">
    <source>
        <dbReference type="Proteomes" id="UP000295198"/>
    </source>
</evidence>
<keyword evidence="3" id="KW-1185">Reference proteome</keyword>
<dbReference type="Proteomes" id="UP000295198">
    <property type="component" value="Unassembled WGS sequence"/>
</dbReference>
<dbReference type="PANTHER" id="PTHR38441:SF1">
    <property type="entry name" value="MEMBRANE PROTEIN"/>
    <property type="match status" value="1"/>
</dbReference>
<dbReference type="InterPro" id="IPR007436">
    <property type="entry name" value="DUF485"/>
</dbReference>
<proteinExistence type="predicted"/>
<reference evidence="2 3" key="1">
    <citation type="submission" date="2019-01" db="EMBL/GenBank/DDBJ databases">
        <title>Nocardioides guangzhouensis sp. nov., an actinobacterium isolated from soil.</title>
        <authorList>
            <person name="Fu Y."/>
            <person name="Cai Y."/>
            <person name="Lin Z."/>
            <person name="Chen P."/>
        </authorList>
    </citation>
    <scope>NUCLEOTIDE SEQUENCE [LARGE SCALE GENOMIC DNA]</scope>
    <source>
        <strain evidence="2 3">130</strain>
    </source>
</reference>
<dbReference type="AlphaFoldDB" id="A0A4Q4ZIS3"/>
<dbReference type="OrthoDB" id="3543412at2"/>
<dbReference type="RefSeq" id="WP_134715430.1">
    <property type="nucleotide sequence ID" value="NZ_SDKM01000007.1"/>
</dbReference>
<comment type="caution">
    <text evidence="2">The sequence shown here is derived from an EMBL/GenBank/DDBJ whole genome shotgun (WGS) entry which is preliminary data.</text>
</comment>
<keyword evidence="1" id="KW-0472">Membrane</keyword>
<keyword evidence="1" id="KW-0812">Transmembrane</keyword>
<feature type="transmembrane region" description="Helical" evidence="1">
    <location>
        <begin position="33"/>
        <end position="55"/>
    </location>
</feature>
<protein>
    <submittedName>
        <fullName evidence="2">DUF485 domain-containing protein</fullName>
    </submittedName>
</protein>
<evidence type="ECO:0000256" key="1">
    <source>
        <dbReference type="SAM" id="Phobius"/>
    </source>
</evidence>
<organism evidence="2 3">
    <name type="scientific">Nocardioides guangzhouensis</name>
    <dbReference type="NCBI Taxonomy" id="2497878"/>
    <lineage>
        <taxon>Bacteria</taxon>
        <taxon>Bacillati</taxon>
        <taxon>Actinomycetota</taxon>
        <taxon>Actinomycetes</taxon>
        <taxon>Propionibacteriales</taxon>
        <taxon>Nocardioidaceae</taxon>
        <taxon>Nocardioides</taxon>
    </lineage>
</organism>
<gene>
    <name evidence="2" type="ORF">EKO23_06605</name>
</gene>
<name>A0A4Q4ZIS3_9ACTN</name>
<feature type="transmembrane region" description="Helical" evidence="1">
    <location>
        <begin position="67"/>
        <end position="88"/>
    </location>
</feature>
<sequence>MTTHDQAQRHDPVYDRLHETAEFTELRRRYRGFAFPATVAFLSWYLLYVVMSMWAPDFMSTKLWGNVNVALVFGLLQFVTTFLIAWMYSKYSTKNLDPLARQLDEEYREGRGEAS</sequence>